<sequence>MGCSIFHFTFMGFFFNSSTPVLSSFILLLIQTLCHDHEISALLQLKENLIVNKSASLSPLAYPKVASWKSRASYSDSCLCDGVECDANTGHVISLDLSSSCLYGSLNSNSSLFRLVHLQRLNLATITSTTLKSHPKKSSVSNFIEAITLQLLRLHPILDWESHLTLNSSPLEQSIDRRSAKVIGQLQNARDLVLSSNQVKDMFPSWLGNLLNLKILSLRGDKFHGPIQANKLAYKFPSLQIIDLSQNNFVGKLPLELLGNRKALRSAYLTYFNVTSESSDGYDWHYIYNYSMTLTNKGINIIYERVQESFAAIDLSSNGFVGRIPESIRNFEGLHLLNLSNNIVTGQIPPFLGKLTKLEALDLSHNKLFGKIPQELTNLTFLGVFNVSHNHFMGPIPQGK</sequence>
<evidence type="ECO:0000256" key="8">
    <source>
        <dbReference type="ARBA" id="ARBA00023170"/>
    </source>
</evidence>
<dbReference type="Gene3D" id="3.80.10.10">
    <property type="entry name" value="Ribonuclease Inhibitor"/>
    <property type="match status" value="2"/>
</dbReference>
<evidence type="ECO:0000256" key="7">
    <source>
        <dbReference type="ARBA" id="ARBA00023136"/>
    </source>
</evidence>
<dbReference type="Pfam" id="PF00560">
    <property type="entry name" value="LRR_1"/>
    <property type="match status" value="3"/>
</dbReference>
<keyword evidence="2" id="KW-0433">Leucine-rich repeat</keyword>
<dbReference type="Proteomes" id="UP000516437">
    <property type="component" value="Chromosome 2"/>
</dbReference>
<dbReference type="SUPFAM" id="SSF52047">
    <property type="entry name" value="RNI-like"/>
    <property type="match status" value="1"/>
</dbReference>
<keyword evidence="8 10" id="KW-0675">Receptor</keyword>
<evidence type="ECO:0000313" key="10">
    <source>
        <dbReference type="EMBL" id="KAB1223737.1"/>
    </source>
</evidence>
<accession>A0A6A1WIP4</accession>
<name>A0A6A1WIP4_9ROSI</name>
<evidence type="ECO:0000256" key="3">
    <source>
        <dbReference type="ARBA" id="ARBA00022692"/>
    </source>
</evidence>
<keyword evidence="9" id="KW-0325">Glycoprotein</keyword>
<keyword evidence="6" id="KW-1133">Transmembrane helix</keyword>
<dbReference type="PANTHER" id="PTHR48061">
    <property type="entry name" value="LEUCINE-RICH REPEAT RECEPTOR PROTEIN KINASE EMS1-LIKE-RELATED"/>
    <property type="match status" value="1"/>
</dbReference>
<dbReference type="EMBL" id="RXIC02000020">
    <property type="protein sequence ID" value="KAB1223737.1"/>
    <property type="molecule type" value="Genomic_DNA"/>
</dbReference>
<dbReference type="PRINTS" id="PR00019">
    <property type="entry name" value="LEURICHRPT"/>
</dbReference>
<evidence type="ECO:0000256" key="9">
    <source>
        <dbReference type="ARBA" id="ARBA00023180"/>
    </source>
</evidence>
<reference evidence="10 11" key="1">
    <citation type="journal article" date="2019" name="Plant Biotechnol. J.">
        <title>The red bayberry genome and genetic basis of sex determination.</title>
        <authorList>
            <person name="Jia H.M."/>
            <person name="Jia H.J."/>
            <person name="Cai Q.L."/>
            <person name="Wang Y."/>
            <person name="Zhao H.B."/>
            <person name="Yang W.F."/>
            <person name="Wang G.Y."/>
            <person name="Li Y.H."/>
            <person name="Zhan D.L."/>
            <person name="Shen Y.T."/>
            <person name="Niu Q.F."/>
            <person name="Chang L."/>
            <person name="Qiu J."/>
            <person name="Zhao L."/>
            <person name="Xie H.B."/>
            <person name="Fu W.Y."/>
            <person name="Jin J."/>
            <person name="Li X.W."/>
            <person name="Jiao Y."/>
            <person name="Zhou C.C."/>
            <person name="Tu T."/>
            <person name="Chai C.Y."/>
            <person name="Gao J.L."/>
            <person name="Fan L.J."/>
            <person name="van de Weg E."/>
            <person name="Wang J.Y."/>
            <person name="Gao Z.S."/>
        </authorList>
    </citation>
    <scope>NUCLEOTIDE SEQUENCE [LARGE SCALE GENOMIC DNA]</scope>
    <source>
        <tissue evidence="10">Leaves</tissue>
    </source>
</reference>
<dbReference type="AlphaFoldDB" id="A0A6A1WIP4"/>
<comment type="subcellular location">
    <subcellularLocation>
        <location evidence="1">Membrane</location>
        <topology evidence="1">Single-pass type I membrane protein</topology>
    </subcellularLocation>
</comment>
<dbReference type="PANTHER" id="PTHR48061:SF12">
    <property type="entry name" value="DISEASE RESISTANCE LIKE PROTEIN"/>
    <property type="match status" value="1"/>
</dbReference>
<evidence type="ECO:0000256" key="1">
    <source>
        <dbReference type="ARBA" id="ARBA00004479"/>
    </source>
</evidence>
<gene>
    <name evidence="10" type="ORF">CJ030_MR2G016678</name>
</gene>
<evidence type="ECO:0000313" key="11">
    <source>
        <dbReference type="Proteomes" id="UP000516437"/>
    </source>
</evidence>
<proteinExistence type="predicted"/>
<organism evidence="10 11">
    <name type="scientific">Morella rubra</name>
    <name type="common">Chinese bayberry</name>
    <dbReference type="NCBI Taxonomy" id="262757"/>
    <lineage>
        <taxon>Eukaryota</taxon>
        <taxon>Viridiplantae</taxon>
        <taxon>Streptophyta</taxon>
        <taxon>Embryophyta</taxon>
        <taxon>Tracheophyta</taxon>
        <taxon>Spermatophyta</taxon>
        <taxon>Magnoliopsida</taxon>
        <taxon>eudicotyledons</taxon>
        <taxon>Gunneridae</taxon>
        <taxon>Pentapetalae</taxon>
        <taxon>rosids</taxon>
        <taxon>fabids</taxon>
        <taxon>Fagales</taxon>
        <taxon>Myricaceae</taxon>
        <taxon>Morella</taxon>
    </lineage>
</organism>
<dbReference type="GO" id="GO:0016020">
    <property type="term" value="C:membrane"/>
    <property type="evidence" value="ECO:0007669"/>
    <property type="project" value="UniProtKB-SubCell"/>
</dbReference>
<dbReference type="InterPro" id="IPR046956">
    <property type="entry name" value="RLP23-like"/>
</dbReference>
<dbReference type="PROSITE" id="PS51450">
    <property type="entry name" value="LRR"/>
    <property type="match status" value="1"/>
</dbReference>
<keyword evidence="7" id="KW-0472">Membrane</keyword>
<protein>
    <submittedName>
        <fullName evidence="10">Receptor-like protein 12</fullName>
    </submittedName>
</protein>
<comment type="caution">
    <text evidence="10">The sequence shown here is derived from an EMBL/GenBank/DDBJ whole genome shotgun (WGS) entry which is preliminary data.</text>
</comment>
<keyword evidence="4" id="KW-0732">Signal</keyword>
<dbReference type="InterPro" id="IPR001611">
    <property type="entry name" value="Leu-rich_rpt"/>
</dbReference>
<evidence type="ECO:0000256" key="6">
    <source>
        <dbReference type="ARBA" id="ARBA00022989"/>
    </source>
</evidence>
<evidence type="ECO:0000256" key="4">
    <source>
        <dbReference type="ARBA" id="ARBA00022729"/>
    </source>
</evidence>
<keyword evidence="3" id="KW-0812">Transmembrane</keyword>
<evidence type="ECO:0000256" key="2">
    <source>
        <dbReference type="ARBA" id="ARBA00022614"/>
    </source>
</evidence>
<dbReference type="OrthoDB" id="544346at2759"/>
<dbReference type="FunFam" id="3.80.10.10:FF:000383">
    <property type="entry name" value="Leucine-rich repeat receptor protein kinase EMS1"/>
    <property type="match status" value="1"/>
</dbReference>
<keyword evidence="5" id="KW-0677">Repeat</keyword>
<keyword evidence="11" id="KW-1185">Reference proteome</keyword>
<evidence type="ECO:0000256" key="5">
    <source>
        <dbReference type="ARBA" id="ARBA00022737"/>
    </source>
</evidence>
<dbReference type="InterPro" id="IPR032675">
    <property type="entry name" value="LRR_dom_sf"/>
</dbReference>